<evidence type="ECO:0000256" key="4">
    <source>
        <dbReference type="ARBA" id="ARBA00023136"/>
    </source>
</evidence>
<evidence type="ECO:0000256" key="2">
    <source>
        <dbReference type="ARBA" id="ARBA00022475"/>
    </source>
</evidence>
<evidence type="ECO:0000256" key="1">
    <source>
        <dbReference type="ARBA" id="ARBA00010296"/>
    </source>
</evidence>
<comment type="similarity">
    <text evidence="1">Belongs to the EcnA/EcnB lipoprotein family.</text>
</comment>
<dbReference type="RefSeq" id="WP_088150914.1">
    <property type="nucleotide sequence ID" value="NZ_NHON01000014.1"/>
</dbReference>
<dbReference type="GO" id="GO:0016020">
    <property type="term" value="C:membrane"/>
    <property type="evidence" value="ECO:0007669"/>
    <property type="project" value="InterPro"/>
</dbReference>
<dbReference type="InterPro" id="IPR012556">
    <property type="entry name" value="Entericidin"/>
</dbReference>
<keyword evidence="3 8" id="KW-0732">Signal</keyword>
<evidence type="ECO:0000256" key="5">
    <source>
        <dbReference type="ARBA" id="ARBA00023139"/>
    </source>
</evidence>
<accession>A0A211ZQ12</accession>
<evidence type="ECO:0000256" key="3">
    <source>
        <dbReference type="ARBA" id="ARBA00022729"/>
    </source>
</evidence>
<reference evidence="10" key="1">
    <citation type="submission" date="2017-05" db="EMBL/GenBank/DDBJ databases">
        <authorList>
            <person name="Macchi M."/>
            <person name="Festa S."/>
            <person name="Coppotelli B.M."/>
            <person name="Morelli I.S."/>
        </authorList>
    </citation>
    <scope>NUCLEOTIDE SEQUENCE [LARGE SCALE GENOMIC DNA]</scope>
    <source>
        <strain evidence="10">I</strain>
    </source>
</reference>
<dbReference type="AlphaFoldDB" id="A0A211ZQ12"/>
<dbReference type="EMBL" id="NHON01000014">
    <property type="protein sequence ID" value="OWJ67362.1"/>
    <property type="molecule type" value="Genomic_DNA"/>
</dbReference>
<dbReference type="Proteomes" id="UP000196655">
    <property type="component" value="Unassembled WGS sequence"/>
</dbReference>
<evidence type="ECO:0000256" key="8">
    <source>
        <dbReference type="SAM" id="SignalP"/>
    </source>
</evidence>
<keyword evidence="2" id="KW-1003">Cell membrane</keyword>
<feature type="chain" id="PRO_5012284355" description="Entericidin" evidence="8">
    <location>
        <begin position="20"/>
        <end position="48"/>
    </location>
</feature>
<protein>
    <recommendedName>
        <fullName evidence="11">Entericidin</fullName>
    </recommendedName>
</protein>
<name>A0A211ZQ12_9PROT</name>
<dbReference type="PROSITE" id="PS51257">
    <property type="entry name" value="PROKAR_LIPOPROTEIN"/>
    <property type="match status" value="1"/>
</dbReference>
<feature type="region of interest" description="Disordered" evidence="7">
    <location>
        <begin position="27"/>
        <end position="48"/>
    </location>
</feature>
<keyword evidence="10" id="KW-1185">Reference proteome</keyword>
<gene>
    <name evidence="9" type="ORF">BWR60_10240</name>
</gene>
<feature type="signal peptide" evidence="8">
    <location>
        <begin position="1"/>
        <end position="19"/>
    </location>
</feature>
<evidence type="ECO:0000256" key="7">
    <source>
        <dbReference type="SAM" id="MobiDB-lite"/>
    </source>
</evidence>
<evidence type="ECO:0000313" key="9">
    <source>
        <dbReference type="EMBL" id="OWJ67362.1"/>
    </source>
</evidence>
<evidence type="ECO:0000256" key="6">
    <source>
        <dbReference type="ARBA" id="ARBA00023288"/>
    </source>
</evidence>
<keyword evidence="6" id="KW-0449">Lipoprotein</keyword>
<sequence>MITRIVLIAGLLAAGLGMAACDNTVRGFGQDTQKAGQGIEQSTKPNPP</sequence>
<feature type="compositionally biased region" description="Polar residues" evidence="7">
    <location>
        <begin position="30"/>
        <end position="48"/>
    </location>
</feature>
<evidence type="ECO:0000313" key="10">
    <source>
        <dbReference type="Proteomes" id="UP000196655"/>
    </source>
</evidence>
<keyword evidence="4" id="KW-0472">Membrane</keyword>
<keyword evidence="5" id="KW-0564">Palmitate</keyword>
<organism evidence="9 10">
    <name type="scientific">Inquilinus limosus</name>
    <dbReference type="NCBI Taxonomy" id="171674"/>
    <lineage>
        <taxon>Bacteria</taxon>
        <taxon>Pseudomonadati</taxon>
        <taxon>Pseudomonadota</taxon>
        <taxon>Alphaproteobacteria</taxon>
        <taxon>Rhodospirillales</taxon>
        <taxon>Rhodospirillaceae</taxon>
        <taxon>Inquilinus</taxon>
    </lineage>
</organism>
<proteinExistence type="inferred from homology"/>
<evidence type="ECO:0008006" key="11">
    <source>
        <dbReference type="Google" id="ProtNLM"/>
    </source>
</evidence>
<comment type="caution">
    <text evidence="9">The sequence shown here is derived from an EMBL/GenBank/DDBJ whole genome shotgun (WGS) entry which is preliminary data.</text>
</comment>
<dbReference type="STRING" id="1122125.GCA_000423185_01132"/>
<dbReference type="Pfam" id="PF08085">
    <property type="entry name" value="Entericidin"/>
    <property type="match status" value="1"/>
</dbReference>
<dbReference type="GO" id="GO:0009636">
    <property type="term" value="P:response to toxic substance"/>
    <property type="evidence" value="ECO:0007669"/>
    <property type="project" value="InterPro"/>
</dbReference>